<proteinExistence type="predicted"/>
<dbReference type="Gene3D" id="1.10.630.10">
    <property type="entry name" value="Cytochrome P450"/>
    <property type="match status" value="1"/>
</dbReference>
<name>A0A225A6K6_TALAT</name>
<dbReference type="STRING" id="1441469.A0A225A6K6"/>
<protein>
    <submittedName>
        <fullName evidence="1">Uncharacterized protein</fullName>
    </submittedName>
</protein>
<dbReference type="GO" id="GO:0016705">
    <property type="term" value="F:oxidoreductase activity, acting on paired donors, with incorporation or reduction of molecular oxygen"/>
    <property type="evidence" value="ECO:0007669"/>
    <property type="project" value="InterPro"/>
</dbReference>
<dbReference type="SUPFAM" id="SSF48264">
    <property type="entry name" value="Cytochrome P450"/>
    <property type="match status" value="1"/>
</dbReference>
<dbReference type="GO" id="GO:0004497">
    <property type="term" value="F:monooxygenase activity"/>
    <property type="evidence" value="ECO:0007669"/>
    <property type="project" value="InterPro"/>
</dbReference>
<dbReference type="AlphaFoldDB" id="A0A225A6K6"/>
<dbReference type="GeneID" id="31008471"/>
<evidence type="ECO:0000313" key="1">
    <source>
        <dbReference type="EMBL" id="OKL56032.1"/>
    </source>
</evidence>
<keyword evidence="2" id="KW-1185">Reference proteome</keyword>
<sequence>MSDEVSPYKAIVLDLNGVLLSYGNAAFVSPLKLRHIKNIFDSPTWYEYECGRSSRKECYSTVASEFGLDVDTWTQTLDQLTEDDVKIYGMTTVLPKLYHLSHGRLVYHIKEIHTHHGPVVRIAPNELPSTDPQAWRDIFSHGKHKGLSPDIAFYNPYNDQPPSIISSSDDAHHELRKRLSGGFSEMAMRAQEGLIGGYVDLLMRRLRENSVDSSGRPQSVNMRD</sequence>
<organism evidence="1 2">
    <name type="scientific">Talaromyces atroroseus</name>
    <dbReference type="NCBI Taxonomy" id="1441469"/>
    <lineage>
        <taxon>Eukaryota</taxon>
        <taxon>Fungi</taxon>
        <taxon>Dikarya</taxon>
        <taxon>Ascomycota</taxon>
        <taxon>Pezizomycotina</taxon>
        <taxon>Eurotiomycetes</taxon>
        <taxon>Eurotiomycetidae</taxon>
        <taxon>Eurotiales</taxon>
        <taxon>Trichocomaceae</taxon>
        <taxon>Talaromyces</taxon>
        <taxon>Talaromyces sect. Trachyspermi</taxon>
    </lineage>
</organism>
<comment type="caution">
    <text evidence="1">The sequence shown here is derived from an EMBL/GenBank/DDBJ whole genome shotgun (WGS) entry which is preliminary data.</text>
</comment>
<reference evidence="1 2" key="1">
    <citation type="submission" date="2015-06" db="EMBL/GenBank/DDBJ databases">
        <title>Talaromyces atroroseus IBT 11181 draft genome.</title>
        <authorList>
            <person name="Rasmussen K.B."/>
            <person name="Rasmussen S."/>
            <person name="Petersen B."/>
            <person name="Sicheritz-Ponten T."/>
            <person name="Mortensen U.H."/>
            <person name="Thrane U."/>
        </authorList>
    </citation>
    <scope>NUCLEOTIDE SEQUENCE [LARGE SCALE GENOMIC DNA]</scope>
    <source>
        <strain evidence="1 2">IBT 11181</strain>
    </source>
</reference>
<dbReference type="GO" id="GO:0005506">
    <property type="term" value="F:iron ion binding"/>
    <property type="evidence" value="ECO:0007669"/>
    <property type="project" value="InterPro"/>
</dbReference>
<dbReference type="GO" id="GO:0020037">
    <property type="term" value="F:heme binding"/>
    <property type="evidence" value="ECO:0007669"/>
    <property type="project" value="InterPro"/>
</dbReference>
<dbReference type="InterPro" id="IPR036396">
    <property type="entry name" value="Cyt_P450_sf"/>
</dbReference>
<dbReference type="EMBL" id="LFMY01000016">
    <property type="protein sequence ID" value="OKL56032.1"/>
    <property type="molecule type" value="Genomic_DNA"/>
</dbReference>
<gene>
    <name evidence="1" type="ORF">UA08_08715</name>
</gene>
<accession>A0A225A6K6</accession>
<evidence type="ECO:0000313" key="2">
    <source>
        <dbReference type="Proteomes" id="UP000214365"/>
    </source>
</evidence>
<dbReference type="OrthoDB" id="1470350at2759"/>
<dbReference type="RefSeq" id="XP_020116153.1">
    <property type="nucleotide sequence ID" value="XM_020263610.1"/>
</dbReference>
<dbReference type="Proteomes" id="UP000214365">
    <property type="component" value="Unassembled WGS sequence"/>
</dbReference>